<name>A0A285TYI8_9PROT</name>
<sequence length="308" mass="34216">MLQRDLQGARQICLALLSLSFLSACQSLMTTGAYLHADEMAKVARWTPTYIETPHFTLKAYLGPQRGSDRPIVIYVEGDGFAWVDKNWVSPDPTPRDPFMLSVALQDNYYNAAYLARPCQYVIKVDRGANCQVALWTDARFNQVVIDDMSGAIDQILLRTGHSKVVLVGGSGGGAVIMLLASKRNDIAAVVTLAGLLDHRAWTNFHKISPLDQSLNPADFYPKIAATPQLHLLAGEDDVIPVELSRRELLRLQALSPQTVSSYEIAGIDHSCCWSGYWTVHYRDIIDSLLETEVSDGRLRIAPFRENP</sequence>
<dbReference type="PROSITE" id="PS51257">
    <property type="entry name" value="PROKAR_LIPOPROTEIN"/>
    <property type="match status" value="1"/>
</dbReference>
<evidence type="ECO:0000313" key="3">
    <source>
        <dbReference type="EMBL" id="SOC30106.1"/>
    </source>
</evidence>
<feature type="signal peptide" evidence="1">
    <location>
        <begin position="1"/>
        <end position="29"/>
    </location>
</feature>
<reference evidence="3 4" key="1">
    <citation type="submission" date="2017-08" db="EMBL/GenBank/DDBJ databases">
        <authorList>
            <person name="de Groot N.N."/>
        </authorList>
    </citation>
    <scope>NUCLEOTIDE SEQUENCE [LARGE SCALE GENOMIC DNA]</scope>
    <source>
        <strain evidence="3 4">USBA 78</strain>
    </source>
</reference>
<dbReference type="Gene3D" id="3.40.50.1820">
    <property type="entry name" value="alpha/beta hydrolase"/>
    <property type="match status" value="1"/>
</dbReference>
<dbReference type="AlphaFoldDB" id="A0A285TYI8"/>
<gene>
    <name evidence="3" type="ORF">SAMN05428964_108100</name>
</gene>
<dbReference type="SUPFAM" id="SSF53474">
    <property type="entry name" value="alpha/beta-Hydrolases"/>
    <property type="match status" value="1"/>
</dbReference>
<evidence type="ECO:0000256" key="1">
    <source>
        <dbReference type="SAM" id="SignalP"/>
    </source>
</evidence>
<evidence type="ECO:0000313" key="4">
    <source>
        <dbReference type="Proteomes" id="UP000219068"/>
    </source>
</evidence>
<protein>
    <recommendedName>
        <fullName evidence="2">AB hydrolase-1 domain-containing protein</fullName>
    </recommendedName>
</protein>
<feature type="domain" description="AB hydrolase-1" evidence="2">
    <location>
        <begin position="142"/>
        <end position="202"/>
    </location>
</feature>
<evidence type="ECO:0000259" key="2">
    <source>
        <dbReference type="Pfam" id="PF00561"/>
    </source>
</evidence>
<keyword evidence="1" id="KW-0732">Signal</keyword>
<feature type="chain" id="PRO_5012244880" description="AB hydrolase-1 domain-containing protein" evidence="1">
    <location>
        <begin position="30"/>
        <end position="308"/>
    </location>
</feature>
<accession>A0A285TYI8</accession>
<dbReference type="Proteomes" id="UP000219068">
    <property type="component" value="Unassembled WGS sequence"/>
</dbReference>
<dbReference type="InterPro" id="IPR000073">
    <property type="entry name" value="AB_hydrolase_1"/>
</dbReference>
<dbReference type="Pfam" id="PF00561">
    <property type="entry name" value="Abhydrolase_1"/>
    <property type="match status" value="1"/>
</dbReference>
<dbReference type="EMBL" id="OBMM01000008">
    <property type="protein sequence ID" value="SOC30106.1"/>
    <property type="molecule type" value="Genomic_DNA"/>
</dbReference>
<organism evidence="3 4">
    <name type="scientific">Thalassospira xiamenensis</name>
    <dbReference type="NCBI Taxonomy" id="220697"/>
    <lineage>
        <taxon>Bacteria</taxon>
        <taxon>Pseudomonadati</taxon>
        <taxon>Pseudomonadota</taxon>
        <taxon>Alphaproteobacteria</taxon>
        <taxon>Rhodospirillales</taxon>
        <taxon>Thalassospiraceae</taxon>
        <taxon>Thalassospira</taxon>
    </lineage>
</organism>
<dbReference type="InterPro" id="IPR029058">
    <property type="entry name" value="AB_hydrolase_fold"/>
</dbReference>
<proteinExistence type="predicted"/>